<proteinExistence type="predicted"/>
<evidence type="ECO:0000313" key="1">
    <source>
        <dbReference type="EMBL" id="RDY32002.1"/>
    </source>
</evidence>
<gene>
    <name evidence="1" type="ORF">CG710_006800</name>
</gene>
<keyword evidence="2" id="KW-1185">Reference proteome</keyword>
<dbReference type="Proteomes" id="UP000216411">
    <property type="component" value="Unassembled WGS sequence"/>
</dbReference>
<accession>A0A371JGY3</accession>
<comment type="caution">
    <text evidence="1">The sequence shown here is derived from an EMBL/GenBank/DDBJ whole genome shotgun (WGS) entry which is preliminary data.</text>
</comment>
<protein>
    <recommendedName>
        <fullName evidence="3">Mu-like prophage protein Com</fullName>
    </recommendedName>
</protein>
<name>A0A371JGY3_9FIRM</name>
<dbReference type="RefSeq" id="WP_094377238.1">
    <property type="nucleotide sequence ID" value="NZ_NOKA02000007.1"/>
</dbReference>
<dbReference type="OrthoDB" id="2062203at2"/>
<evidence type="ECO:0000313" key="2">
    <source>
        <dbReference type="Proteomes" id="UP000216411"/>
    </source>
</evidence>
<sequence length="70" mass="8201">MEATTYEDIHVHCPNCSNKRLFDCGLFSEGIVRIKCPCCKAVSVINLQYVTERQRRKRFEAYQKIANNFI</sequence>
<reference evidence="1 2" key="1">
    <citation type="journal article" date="2017" name="Genome Announc.">
        <title>Draft Genome Sequence of a Sporulating and Motile Strain of Lachnotalea glycerini Isolated from Water in Quebec City, Canada.</title>
        <authorList>
            <person name="Maheux A.F."/>
            <person name="Boudreau D.K."/>
            <person name="Berube E."/>
            <person name="Boissinot M."/>
            <person name="Raymond F."/>
            <person name="Brodeur S."/>
            <person name="Corbeil J."/>
            <person name="Isabel S."/>
            <person name="Omar R.F."/>
            <person name="Bergeron M.G."/>
        </authorList>
    </citation>
    <scope>NUCLEOTIDE SEQUENCE [LARGE SCALE GENOMIC DNA]</scope>
    <source>
        <strain evidence="1 2">CCRI-19302</strain>
    </source>
</reference>
<dbReference type="AlphaFoldDB" id="A0A371JGY3"/>
<evidence type="ECO:0008006" key="3">
    <source>
        <dbReference type="Google" id="ProtNLM"/>
    </source>
</evidence>
<dbReference type="EMBL" id="NOKA02000007">
    <property type="protein sequence ID" value="RDY32002.1"/>
    <property type="molecule type" value="Genomic_DNA"/>
</dbReference>
<organism evidence="1 2">
    <name type="scientific">Lachnotalea glycerini</name>
    <dbReference type="NCBI Taxonomy" id="1763509"/>
    <lineage>
        <taxon>Bacteria</taxon>
        <taxon>Bacillati</taxon>
        <taxon>Bacillota</taxon>
        <taxon>Clostridia</taxon>
        <taxon>Lachnospirales</taxon>
        <taxon>Lachnospiraceae</taxon>
        <taxon>Lachnotalea</taxon>
    </lineage>
</organism>